<dbReference type="Proteomes" id="UP001176521">
    <property type="component" value="Unassembled WGS sequence"/>
</dbReference>
<evidence type="ECO:0000313" key="3">
    <source>
        <dbReference type="Proteomes" id="UP001176521"/>
    </source>
</evidence>
<feature type="region of interest" description="Disordered" evidence="1">
    <location>
        <begin position="50"/>
        <end position="97"/>
    </location>
</feature>
<proteinExistence type="predicted"/>
<reference evidence="2" key="1">
    <citation type="journal article" date="2023" name="PhytoFront">
        <title>Draft Genome Resources of Seven Strains of Tilletia horrida, Causal Agent of Kernel Smut of Rice.</title>
        <authorList>
            <person name="Khanal S."/>
            <person name="Antony Babu S."/>
            <person name="Zhou X.G."/>
        </authorList>
    </citation>
    <scope>NUCLEOTIDE SEQUENCE</scope>
    <source>
        <strain evidence="2">TX3</strain>
    </source>
</reference>
<feature type="compositionally biased region" description="Polar residues" evidence="1">
    <location>
        <begin position="50"/>
        <end position="64"/>
    </location>
</feature>
<organism evidence="2 3">
    <name type="scientific">Tilletia horrida</name>
    <dbReference type="NCBI Taxonomy" id="155126"/>
    <lineage>
        <taxon>Eukaryota</taxon>
        <taxon>Fungi</taxon>
        <taxon>Dikarya</taxon>
        <taxon>Basidiomycota</taxon>
        <taxon>Ustilaginomycotina</taxon>
        <taxon>Exobasidiomycetes</taxon>
        <taxon>Tilletiales</taxon>
        <taxon>Tilletiaceae</taxon>
        <taxon>Tilletia</taxon>
    </lineage>
</organism>
<dbReference type="AlphaFoldDB" id="A0AAN6GEH7"/>
<evidence type="ECO:0000256" key="1">
    <source>
        <dbReference type="SAM" id="MobiDB-lite"/>
    </source>
</evidence>
<comment type="caution">
    <text evidence="2">The sequence shown here is derived from an EMBL/GenBank/DDBJ whole genome shotgun (WGS) entry which is preliminary data.</text>
</comment>
<protein>
    <submittedName>
        <fullName evidence="2">Uncharacterized protein</fullName>
    </submittedName>
</protein>
<name>A0AAN6GEH7_9BASI</name>
<dbReference type="EMBL" id="JAPDMQ010000065">
    <property type="protein sequence ID" value="KAK0537139.1"/>
    <property type="molecule type" value="Genomic_DNA"/>
</dbReference>
<feature type="region of interest" description="Disordered" evidence="1">
    <location>
        <begin position="397"/>
        <end position="418"/>
    </location>
</feature>
<feature type="non-terminal residue" evidence="2">
    <location>
        <position position="1"/>
    </location>
</feature>
<evidence type="ECO:0000313" key="2">
    <source>
        <dbReference type="EMBL" id="KAK0537139.1"/>
    </source>
</evidence>
<sequence>AERDVLIDHCFDSLSKLDGYKDYIIDIYRHITATIEASRQKVADSLDLAHSQNSQAEPNSPSLKRQSAIRRRGRGRAHRRQQVHIDSEAESEETELGYDGVQTYESKAGFQSLIGEKAATPAPAVNTDADAVAVAAFDATPAPRYYAGSISDCVPPSGSMMSISELTGKTEDVDMTDTSFCLADMAVKRNDPFNSFSVKFGDDAETGPAPRYYDALIDDCLEPSGSMMSLSELIPKTKEVDVAVKRLPSSSPFALQLGEDAESGTEAKAKAGDKMEFERFLCRRVSNVSVPDSEKTYTEIDNKTEAPTAGAIKDVVSAPTTMIPPHQAEAGEEHNNPAAVDIGNPFTAAALNAALARPIEPELDLTTPKPEPAQSVIVLTSAWVSAAIQHVVEEVEERQQQQQSTTPECPRRAYSSTRSPARFVPIKPHFFTPTHPAGQPQQHIDAQTLTLEWTVPDAEHCNEYYDPESPAETRGMRWHTLLRMAEAEADARLTKPKPNRTAPSKTKKQRAANAAAMRAQFGEASLCTPCRPRFRRFQPIITEAAQAQSVQ</sequence>
<keyword evidence="3" id="KW-1185">Reference proteome</keyword>
<gene>
    <name evidence="2" type="ORF">OC842_001752</name>
</gene>
<feature type="compositionally biased region" description="Basic residues" evidence="1">
    <location>
        <begin position="67"/>
        <end position="82"/>
    </location>
</feature>
<accession>A0AAN6GEH7</accession>
<feature type="region of interest" description="Disordered" evidence="1">
    <location>
        <begin position="490"/>
        <end position="516"/>
    </location>
</feature>